<evidence type="ECO:0000259" key="4">
    <source>
        <dbReference type="Pfam" id="PF08450"/>
    </source>
</evidence>
<dbReference type="GO" id="GO:0005509">
    <property type="term" value="F:calcium ion binding"/>
    <property type="evidence" value="ECO:0007669"/>
    <property type="project" value="TreeGrafter"/>
</dbReference>
<evidence type="ECO:0000256" key="3">
    <source>
        <dbReference type="PIRSR" id="PIRSR605511-2"/>
    </source>
</evidence>
<proteinExistence type="inferred from homology"/>
<feature type="binding site" evidence="3">
    <location>
        <position position="208"/>
    </location>
    <ligand>
        <name>a divalent metal cation</name>
        <dbReference type="ChEBI" id="CHEBI:60240"/>
    </ligand>
</feature>
<reference evidence="5 6" key="1">
    <citation type="submission" date="2020-07" db="EMBL/GenBank/DDBJ databases">
        <authorList>
            <person name="Xu S."/>
            <person name="Li A."/>
        </authorList>
    </citation>
    <scope>NUCLEOTIDE SEQUENCE [LARGE SCALE GENOMIC DNA]</scope>
    <source>
        <strain evidence="5 6">SG-8</strain>
    </source>
</reference>
<dbReference type="PANTHER" id="PTHR10907">
    <property type="entry name" value="REGUCALCIN"/>
    <property type="match status" value="1"/>
</dbReference>
<dbReference type="GO" id="GO:0019853">
    <property type="term" value="P:L-ascorbic acid biosynthetic process"/>
    <property type="evidence" value="ECO:0007669"/>
    <property type="project" value="TreeGrafter"/>
</dbReference>
<sequence>MSGTPALLRVDSRCELGEGVVWCDRLRVLYWTDINGARLWRHAPDSGATQAWRLPDRLACLAPATDGRLLLGLAKGLHACDVESQLGREALSIGEVLAHVEPDVPMTRLNDGRADRNGNFVFGTKSEHPDGRRIGRFHQYSARHGVRTLALPASAIPNAIAFDAAGTRMYFCDSVDPRILCCDYDAASASVSAIRVFAALDDPDAEPDGATVDGEDALWNAQWGAGRVVRYLEDGRVERVVDIPAPRVTCCVLGGGRLYVTSARVGMGEAALAAWPGAGGLFEVATGSLPSRPTDRVVLP</sequence>
<evidence type="ECO:0000313" key="6">
    <source>
        <dbReference type="Proteomes" id="UP000552587"/>
    </source>
</evidence>
<dbReference type="RefSeq" id="WP_182667775.1">
    <property type="nucleotide sequence ID" value="NZ_JACHTE010000001.1"/>
</dbReference>
<dbReference type="InterPro" id="IPR011042">
    <property type="entry name" value="6-blade_b-propeller_TolB-like"/>
</dbReference>
<evidence type="ECO:0000313" key="5">
    <source>
        <dbReference type="EMBL" id="MBB1086981.1"/>
    </source>
</evidence>
<comment type="similarity">
    <text evidence="1">Belongs to the SMP-30/CGR1 family.</text>
</comment>
<dbReference type="PANTHER" id="PTHR10907:SF47">
    <property type="entry name" value="REGUCALCIN"/>
    <property type="match status" value="1"/>
</dbReference>
<evidence type="ECO:0000256" key="2">
    <source>
        <dbReference type="PIRSR" id="PIRSR605511-1"/>
    </source>
</evidence>
<feature type="binding site" evidence="3">
    <location>
        <position position="158"/>
    </location>
    <ligand>
        <name>a divalent metal cation</name>
        <dbReference type="ChEBI" id="CHEBI:60240"/>
    </ligand>
</feature>
<dbReference type="Pfam" id="PF08450">
    <property type="entry name" value="SGL"/>
    <property type="match status" value="1"/>
</dbReference>
<feature type="binding site" evidence="3">
    <location>
        <position position="110"/>
    </location>
    <ligand>
        <name>substrate</name>
    </ligand>
</feature>
<dbReference type="Gene3D" id="2.120.10.30">
    <property type="entry name" value="TolB, C-terminal domain"/>
    <property type="match status" value="1"/>
</dbReference>
<comment type="cofactor">
    <cofactor evidence="3">
        <name>Zn(2+)</name>
        <dbReference type="ChEBI" id="CHEBI:29105"/>
    </cofactor>
    <text evidence="3">Binds 1 divalent metal cation per subunit.</text>
</comment>
<keyword evidence="6" id="KW-1185">Reference proteome</keyword>
<feature type="binding site" evidence="3">
    <location>
        <position position="108"/>
    </location>
    <ligand>
        <name>substrate</name>
    </ligand>
</feature>
<keyword evidence="3" id="KW-0479">Metal-binding</keyword>
<feature type="domain" description="SMP-30/Gluconolactonase/LRE-like region" evidence="4">
    <location>
        <begin position="16"/>
        <end position="264"/>
    </location>
</feature>
<feature type="binding site" evidence="3">
    <location>
        <position position="18"/>
    </location>
    <ligand>
        <name>a divalent metal cation</name>
        <dbReference type="ChEBI" id="CHEBI:60240"/>
    </ligand>
</feature>
<dbReference type="SUPFAM" id="SSF63829">
    <property type="entry name" value="Calcium-dependent phosphotriesterase"/>
    <property type="match status" value="1"/>
</dbReference>
<keyword evidence="3" id="KW-0862">Zinc</keyword>
<comment type="caution">
    <text evidence="5">The sequence shown here is derived from an EMBL/GenBank/DDBJ whole genome shotgun (WGS) entry which is preliminary data.</text>
</comment>
<dbReference type="InterPro" id="IPR013658">
    <property type="entry name" value="SGL"/>
</dbReference>
<feature type="active site" description="Proton donor/acceptor" evidence="2">
    <location>
        <position position="208"/>
    </location>
</feature>
<evidence type="ECO:0000256" key="1">
    <source>
        <dbReference type="ARBA" id="ARBA00008853"/>
    </source>
</evidence>
<name>A0A7W3U118_9GAMM</name>
<dbReference type="PRINTS" id="PR01790">
    <property type="entry name" value="SMP30FAMILY"/>
</dbReference>
<organism evidence="5 6">
    <name type="scientific">Marilutibacter penaei</name>
    <dbReference type="NCBI Taxonomy" id="2759900"/>
    <lineage>
        <taxon>Bacteria</taxon>
        <taxon>Pseudomonadati</taxon>
        <taxon>Pseudomonadota</taxon>
        <taxon>Gammaproteobacteria</taxon>
        <taxon>Lysobacterales</taxon>
        <taxon>Lysobacteraceae</taxon>
        <taxon>Marilutibacter</taxon>
    </lineage>
</organism>
<dbReference type="EMBL" id="JACHTE010000001">
    <property type="protein sequence ID" value="MBB1086981.1"/>
    <property type="molecule type" value="Genomic_DNA"/>
</dbReference>
<accession>A0A7W3U118</accession>
<gene>
    <name evidence="5" type="ORF">H4F99_00605</name>
</gene>
<dbReference type="GO" id="GO:0004341">
    <property type="term" value="F:gluconolactonase activity"/>
    <property type="evidence" value="ECO:0007669"/>
    <property type="project" value="TreeGrafter"/>
</dbReference>
<dbReference type="AlphaFoldDB" id="A0A7W3U118"/>
<protein>
    <submittedName>
        <fullName evidence="5">SMP-30/gluconolactonase/LRE family protein</fullName>
    </submittedName>
</protein>
<dbReference type="Proteomes" id="UP000552587">
    <property type="component" value="Unassembled WGS sequence"/>
</dbReference>
<dbReference type="InterPro" id="IPR005511">
    <property type="entry name" value="SMP-30"/>
</dbReference>